<sequence>MTPALRIFAIAFALLAGTGAFAETLRLRSGEHDGFSRIVIAGGPSSGWTLRRGAEGYVFRSGRTGDDYDLAGVFNLIPRDRIADLRPRADGALDIILGCDCHAAAFATGSGAIAIDITDGPPTGDSPFEAADQAGIAQTDTTPSGVPSGTTEATPDTVTKQHASLVPLPSTAIPDDPHLPVYWNGPVPPPLVEPTPAEQTATPPAETPADIPPEVAAESPAPDRIPEMRDDLLEQLSRAASQGLITFDPAPTRPAPQPPGHETPQAPEMEAPIPLPETDRVPLHIETSVDRDSGFTAPAHPLTSDGGQCPADTEFDVAAWAGEDPAAIQIAALRQGVVGEFDRPDPERAIALARLYINLGFGAEASATLDSFGIESDSAAWLHSLARIVDQPGDAPPSLHSFAGCAGPVALWALLEDGGGLASSQVDLPSVLGGFSSLPLHLRLHLGPTLVERLTDMGEVEAARTVRAAILRAGPVETPDLGLAEARIALAEGDDGEGTRQLEALAAGNGPAATEALMQAIRLHLDKGRAVPPELTANAGALAKEFSYNPLGPELAVLEILGLASTGDFTTAFDQEAYWRDRLSEDQAREVLIGLFAALVGKGDDWSFFAQYFRDRDRLEAADPDILLRLDLAERLTGAGFDTDAARLLTGEAAATTRGRRLLARHALNSGDTDAALAQLSGLKDAAAARLRGEAMLRQGAVDQAATVFKSTGADDGAARAAWLSGDWTSAAAYDANGLAENLSALGLVPSDAPNTETTPPTGELETGRNLVTEAAQARDALGSLVKFAAEPPAQ</sequence>
<evidence type="ECO:0000313" key="3">
    <source>
        <dbReference type="Proteomes" id="UP000238338"/>
    </source>
</evidence>
<name>A0A2S8S8I3_9RHOB</name>
<reference evidence="2 3" key="1">
    <citation type="submission" date="2018-02" db="EMBL/GenBank/DDBJ databases">
        <title>Genomic Encyclopedia of Archaeal and Bacterial Type Strains, Phase II (KMG-II): from individual species to whole genera.</title>
        <authorList>
            <person name="Goeker M."/>
        </authorList>
    </citation>
    <scope>NUCLEOTIDE SEQUENCE [LARGE SCALE GENOMIC DNA]</scope>
    <source>
        <strain evidence="2 3">DSM 18921</strain>
    </source>
</reference>
<evidence type="ECO:0000313" key="2">
    <source>
        <dbReference type="EMBL" id="PQV57104.1"/>
    </source>
</evidence>
<feature type="compositionally biased region" description="Low complexity" evidence="1">
    <location>
        <begin position="194"/>
        <end position="214"/>
    </location>
</feature>
<protein>
    <submittedName>
        <fullName evidence="2">Uncharacterized protein</fullName>
    </submittedName>
</protein>
<dbReference type="EMBL" id="PVEP01000003">
    <property type="protein sequence ID" value="PQV57104.1"/>
    <property type="molecule type" value="Genomic_DNA"/>
</dbReference>
<proteinExistence type="predicted"/>
<dbReference type="RefSeq" id="WP_105514530.1">
    <property type="nucleotide sequence ID" value="NZ_PVEP01000003.1"/>
</dbReference>
<feature type="region of interest" description="Disordered" evidence="1">
    <location>
        <begin position="138"/>
        <end position="158"/>
    </location>
</feature>
<dbReference type="AlphaFoldDB" id="A0A2S8S8I3"/>
<feature type="region of interest" description="Disordered" evidence="1">
    <location>
        <begin position="246"/>
        <end position="270"/>
    </location>
</feature>
<organism evidence="2 3">
    <name type="scientific">Albidovulum denitrificans</name>
    <dbReference type="NCBI Taxonomy" id="404881"/>
    <lineage>
        <taxon>Bacteria</taxon>
        <taxon>Pseudomonadati</taxon>
        <taxon>Pseudomonadota</taxon>
        <taxon>Alphaproteobacteria</taxon>
        <taxon>Rhodobacterales</taxon>
        <taxon>Paracoccaceae</taxon>
        <taxon>Albidovulum</taxon>
    </lineage>
</organism>
<accession>A0A2S8S8I3</accession>
<keyword evidence="3" id="KW-1185">Reference proteome</keyword>
<gene>
    <name evidence="2" type="ORF">LX70_01963</name>
</gene>
<feature type="compositionally biased region" description="Pro residues" evidence="1">
    <location>
        <begin position="251"/>
        <end position="261"/>
    </location>
</feature>
<feature type="region of interest" description="Disordered" evidence="1">
    <location>
        <begin position="174"/>
        <end position="223"/>
    </location>
</feature>
<comment type="caution">
    <text evidence="2">The sequence shown here is derived from an EMBL/GenBank/DDBJ whole genome shotgun (WGS) entry which is preliminary data.</text>
</comment>
<dbReference type="Proteomes" id="UP000238338">
    <property type="component" value="Unassembled WGS sequence"/>
</dbReference>
<evidence type="ECO:0000256" key="1">
    <source>
        <dbReference type="SAM" id="MobiDB-lite"/>
    </source>
</evidence>
<dbReference type="OrthoDB" id="7847197at2"/>